<dbReference type="AlphaFoldDB" id="X1I695"/>
<gene>
    <name evidence="1" type="ORF">S03H2_29302</name>
</gene>
<feature type="non-terminal residue" evidence="1">
    <location>
        <position position="1"/>
    </location>
</feature>
<name>X1I695_9ZZZZ</name>
<organism evidence="1">
    <name type="scientific">marine sediment metagenome</name>
    <dbReference type="NCBI Taxonomy" id="412755"/>
    <lineage>
        <taxon>unclassified sequences</taxon>
        <taxon>metagenomes</taxon>
        <taxon>ecological metagenomes</taxon>
    </lineage>
</organism>
<protein>
    <submittedName>
        <fullName evidence="1">Uncharacterized protein</fullName>
    </submittedName>
</protein>
<reference evidence="1" key="1">
    <citation type="journal article" date="2014" name="Front. Microbiol.">
        <title>High frequency of phylogenetically diverse reductive dehalogenase-homologous genes in deep subseafloor sedimentary metagenomes.</title>
        <authorList>
            <person name="Kawai M."/>
            <person name="Futagami T."/>
            <person name="Toyoda A."/>
            <person name="Takaki Y."/>
            <person name="Nishi S."/>
            <person name="Hori S."/>
            <person name="Arai W."/>
            <person name="Tsubouchi T."/>
            <person name="Morono Y."/>
            <person name="Uchiyama I."/>
            <person name="Ito T."/>
            <person name="Fujiyama A."/>
            <person name="Inagaki F."/>
            <person name="Takami H."/>
        </authorList>
    </citation>
    <scope>NUCLEOTIDE SEQUENCE</scope>
    <source>
        <strain evidence="1">Expedition CK06-06</strain>
    </source>
</reference>
<comment type="caution">
    <text evidence="1">The sequence shown here is derived from an EMBL/GenBank/DDBJ whole genome shotgun (WGS) entry which is preliminary data.</text>
</comment>
<accession>X1I695</accession>
<proteinExistence type="predicted"/>
<evidence type="ECO:0000313" key="1">
    <source>
        <dbReference type="EMBL" id="GAH61619.1"/>
    </source>
</evidence>
<sequence>DRLENILREVELERDTQYYHQLKSAEPGVLFSALCGGAERISRNEGRVGFTPLNN</sequence>
<dbReference type="EMBL" id="BARU01017677">
    <property type="protein sequence ID" value="GAH61619.1"/>
    <property type="molecule type" value="Genomic_DNA"/>
</dbReference>